<comment type="caution">
    <text evidence="2">The sequence shown here is derived from an EMBL/GenBank/DDBJ whole genome shotgun (WGS) entry which is preliminary data.</text>
</comment>
<dbReference type="RefSeq" id="WP_227777029.1">
    <property type="nucleotide sequence ID" value="NZ_BAABKX010000019.1"/>
</dbReference>
<keyword evidence="3" id="KW-1185">Reference proteome</keyword>
<dbReference type="EMBL" id="BAABKX010000019">
    <property type="protein sequence ID" value="GAA5061172.1"/>
    <property type="molecule type" value="Genomic_DNA"/>
</dbReference>
<evidence type="ECO:0000256" key="1">
    <source>
        <dbReference type="SAM" id="MobiDB-lite"/>
    </source>
</evidence>
<dbReference type="GeneID" id="68615704"/>
<evidence type="ECO:0000313" key="2">
    <source>
        <dbReference type="EMBL" id="GAA5061172.1"/>
    </source>
</evidence>
<proteinExistence type="predicted"/>
<evidence type="ECO:0000313" key="3">
    <source>
        <dbReference type="Proteomes" id="UP001501729"/>
    </source>
</evidence>
<protein>
    <submittedName>
        <fullName evidence="2">Uncharacterized protein</fullName>
    </submittedName>
</protein>
<gene>
    <name evidence="2" type="ORF">GCM10025751_47150</name>
</gene>
<dbReference type="Proteomes" id="UP001501729">
    <property type="component" value="Unassembled WGS sequence"/>
</dbReference>
<reference evidence="2 3" key="1">
    <citation type="journal article" date="2019" name="Int. J. Syst. Evol. Microbiol.">
        <title>The Global Catalogue of Microorganisms (GCM) 10K type strain sequencing project: providing services to taxonomists for standard genome sequencing and annotation.</title>
        <authorList>
            <consortium name="The Broad Institute Genomics Platform"/>
            <consortium name="The Broad Institute Genome Sequencing Center for Infectious Disease"/>
            <person name="Wu L."/>
            <person name="Ma J."/>
        </authorList>
    </citation>
    <scope>NUCLEOTIDE SEQUENCE [LARGE SCALE GENOMIC DNA]</scope>
    <source>
        <strain evidence="2 3">JCM 17504</strain>
    </source>
</reference>
<feature type="compositionally biased region" description="Basic and acidic residues" evidence="1">
    <location>
        <begin position="1"/>
        <end position="13"/>
    </location>
</feature>
<organism evidence="2 3">
    <name type="scientific">Haladaptatus pallidirubidus</name>
    <dbReference type="NCBI Taxonomy" id="1008152"/>
    <lineage>
        <taxon>Archaea</taxon>
        <taxon>Methanobacteriati</taxon>
        <taxon>Methanobacteriota</taxon>
        <taxon>Stenosarchaea group</taxon>
        <taxon>Halobacteria</taxon>
        <taxon>Halobacteriales</taxon>
        <taxon>Haladaptataceae</taxon>
        <taxon>Haladaptatus</taxon>
    </lineage>
</organism>
<feature type="region of interest" description="Disordered" evidence="1">
    <location>
        <begin position="1"/>
        <end position="50"/>
    </location>
</feature>
<accession>A0AAV3UP69</accession>
<sequence>MEKKRARQDDRLDSVAAKDAQSDATQLTRAADNTVGMSEDTPDTGGVTTV</sequence>
<name>A0AAV3UP69_9EURY</name>
<dbReference type="AlphaFoldDB" id="A0AAV3UP69"/>